<dbReference type="Proteomes" id="UP001178461">
    <property type="component" value="Chromosome 1"/>
</dbReference>
<proteinExistence type="predicted"/>
<evidence type="ECO:0000313" key="3">
    <source>
        <dbReference type="Proteomes" id="UP001178461"/>
    </source>
</evidence>
<feature type="region of interest" description="Disordered" evidence="1">
    <location>
        <begin position="1"/>
        <end position="35"/>
    </location>
</feature>
<accession>A0AA35JPX5</accession>
<dbReference type="AlphaFoldDB" id="A0AA35JPX5"/>
<keyword evidence="3" id="KW-1185">Reference proteome</keyword>
<gene>
    <name evidence="2" type="ORF">PODLI_1B037737</name>
</gene>
<organism evidence="2 3">
    <name type="scientific">Podarcis lilfordi</name>
    <name type="common">Lilford's wall lizard</name>
    <dbReference type="NCBI Taxonomy" id="74358"/>
    <lineage>
        <taxon>Eukaryota</taxon>
        <taxon>Metazoa</taxon>
        <taxon>Chordata</taxon>
        <taxon>Craniata</taxon>
        <taxon>Vertebrata</taxon>
        <taxon>Euteleostomi</taxon>
        <taxon>Lepidosauria</taxon>
        <taxon>Squamata</taxon>
        <taxon>Bifurcata</taxon>
        <taxon>Unidentata</taxon>
        <taxon>Episquamata</taxon>
        <taxon>Laterata</taxon>
        <taxon>Lacertibaenia</taxon>
        <taxon>Lacertidae</taxon>
        <taxon>Podarcis</taxon>
    </lineage>
</organism>
<evidence type="ECO:0000256" key="1">
    <source>
        <dbReference type="SAM" id="MobiDB-lite"/>
    </source>
</evidence>
<sequence>MGAGPGSGGPVASRNGEGGGGRCGGTKRRSRVSWRSQLHSVSGVIRTAFGGGLAERGGIVEGRWKQTTLIRD</sequence>
<reference evidence="2" key="1">
    <citation type="submission" date="2022-12" db="EMBL/GenBank/DDBJ databases">
        <authorList>
            <person name="Alioto T."/>
            <person name="Alioto T."/>
            <person name="Gomez Garrido J."/>
        </authorList>
    </citation>
    <scope>NUCLEOTIDE SEQUENCE</scope>
</reference>
<protein>
    <submittedName>
        <fullName evidence="2">Uncharacterized protein</fullName>
    </submittedName>
</protein>
<dbReference type="EMBL" id="OX395126">
    <property type="protein sequence ID" value="CAI5763967.1"/>
    <property type="molecule type" value="Genomic_DNA"/>
</dbReference>
<evidence type="ECO:0000313" key="2">
    <source>
        <dbReference type="EMBL" id="CAI5763967.1"/>
    </source>
</evidence>
<name>A0AA35JPX5_9SAUR</name>